<evidence type="ECO:0000313" key="2">
    <source>
        <dbReference type="Proteomes" id="UP001049176"/>
    </source>
</evidence>
<dbReference type="EMBL" id="CM032185">
    <property type="protein sequence ID" value="KAG7091859.1"/>
    <property type="molecule type" value="Genomic_DNA"/>
</dbReference>
<dbReference type="Proteomes" id="UP001049176">
    <property type="component" value="Chromosome 5"/>
</dbReference>
<protein>
    <submittedName>
        <fullName evidence="1">Uncharacterized protein</fullName>
    </submittedName>
</protein>
<organism evidence="1 2">
    <name type="scientific">Marasmius oreades</name>
    <name type="common">fairy-ring Marasmius</name>
    <dbReference type="NCBI Taxonomy" id="181124"/>
    <lineage>
        <taxon>Eukaryota</taxon>
        <taxon>Fungi</taxon>
        <taxon>Dikarya</taxon>
        <taxon>Basidiomycota</taxon>
        <taxon>Agaricomycotina</taxon>
        <taxon>Agaricomycetes</taxon>
        <taxon>Agaricomycetidae</taxon>
        <taxon>Agaricales</taxon>
        <taxon>Marasmiineae</taxon>
        <taxon>Marasmiaceae</taxon>
        <taxon>Marasmius</taxon>
    </lineage>
</organism>
<dbReference type="OrthoDB" id="10380376at2759"/>
<dbReference type="KEGG" id="more:E1B28_008260"/>
<dbReference type="GeneID" id="66077336"/>
<gene>
    <name evidence="1" type="ORF">E1B28_008260</name>
</gene>
<keyword evidence="2" id="KW-1185">Reference proteome</keyword>
<dbReference type="RefSeq" id="XP_043008329.1">
    <property type="nucleotide sequence ID" value="XM_043153045.1"/>
</dbReference>
<reference evidence="1" key="1">
    <citation type="journal article" date="2021" name="Genome Biol. Evol.">
        <title>The assembled and annotated genome of the fairy-ring fungus Marasmius oreades.</title>
        <authorList>
            <person name="Hiltunen M."/>
            <person name="Ament-Velasquez S.L."/>
            <person name="Johannesson H."/>
        </authorList>
    </citation>
    <scope>NUCLEOTIDE SEQUENCE</scope>
    <source>
        <strain evidence="1">03SP1</strain>
    </source>
</reference>
<comment type="caution">
    <text evidence="1">The sequence shown here is derived from an EMBL/GenBank/DDBJ whole genome shotgun (WGS) entry which is preliminary data.</text>
</comment>
<accession>A0A9P7RY53</accession>
<proteinExistence type="predicted"/>
<evidence type="ECO:0000313" key="1">
    <source>
        <dbReference type="EMBL" id="KAG7091859.1"/>
    </source>
</evidence>
<dbReference type="AlphaFoldDB" id="A0A9P7RY53"/>
<name>A0A9P7RY53_9AGAR</name>
<sequence>MPYVDLSVSDNPQLMLKIISTEYNFERALAPFPHGIPQLRPKSEAPFLDIVASFVAARHDQSVAVFASTREQEASGTLETTLYLFGDVPSTIQSHLQSIFALLRAIQPPVLERKKITQSISEIVYQQNWERWTYYLQKVLDSLEFIEEKATELDLSWQLGKDPSCGPFSDIRALGKVLTMGKEEGVAFAVPMITRLYGKWKQKGFLDTELSEYKEPFGLFPRIESVLENKLGLSVPFYQWISKILSAYTHSAALVRLIGPSRSFRIIRGTINIVTIPSTRLVPDPPLPIISLDTITAAVSNTRLTLGDLPTMELYKWRDPRYDDVVHQFAEWAMEKLQTSERRGPCHPHYEVQALTYIHEHGLKDIYPYIASSDLSCATCKLLIEVYYNVQGTETLDLSSSGRMDDTCPIPEFEGELGRRFRKMFLGNLHGKVAWTARRWIGQLPVPWKKRKGSFAAQDTVESSPRKLPIIVAESDSSNSVLLSS</sequence>